<feature type="transmembrane region" description="Helical" evidence="9">
    <location>
        <begin position="818"/>
        <end position="835"/>
    </location>
</feature>
<dbReference type="InterPro" id="IPR048631">
    <property type="entry name" value="SecD_1st"/>
</dbReference>
<dbReference type="Pfam" id="PF22599">
    <property type="entry name" value="SecDF_P1_head"/>
    <property type="match status" value="1"/>
</dbReference>
<keyword evidence="5 9" id="KW-0653">Protein transport</keyword>
<comment type="caution">
    <text evidence="15">The sequence shown here is derived from an EMBL/GenBank/DDBJ whole genome shotgun (WGS) entry which is preliminary data.</text>
</comment>
<evidence type="ECO:0000256" key="1">
    <source>
        <dbReference type="ARBA" id="ARBA00004651"/>
    </source>
</evidence>
<dbReference type="AlphaFoldDB" id="A0A5R8WME8"/>
<dbReference type="InterPro" id="IPR054384">
    <property type="entry name" value="SecDF_P1_head"/>
</dbReference>
<dbReference type="InterPro" id="IPR022645">
    <property type="entry name" value="SecD/SecF_bac"/>
</dbReference>
<keyword evidence="3 9" id="KW-1003">Cell membrane</keyword>
<evidence type="ECO:0000256" key="8">
    <source>
        <dbReference type="ARBA" id="ARBA00023136"/>
    </source>
</evidence>
<feature type="transmembrane region" description="Helical" evidence="9">
    <location>
        <begin position="559"/>
        <end position="580"/>
    </location>
</feature>
<comment type="similarity">
    <text evidence="9">Belongs to the SecD/SecF family. SecD subfamily.</text>
</comment>
<gene>
    <name evidence="9" type="primary">secD</name>
    <name evidence="10" type="synonym">secF</name>
    <name evidence="15" type="ORF">FDY95_17945</name>
</gene>
<dbReference type="FunFam" id="1.20.1640.10:FF:000004">
    <property type="entry name" value="Protein translocase subunit SecD"/>
    <property type="match status" value="1"/>
</dbReference>
<accession>A0A5R8WME8</accession>
<dbReference type="NCBIfam" id="NF009585">
    <property type="entry name" value="PRK13024.1-5"/>
    <property type="match status" value="1"/>
</dbReference>
<evidence type="ECO:0000313" key="15">
    <source>
        <dbReference type="EMBL" id="TLM90596.1"/>
    </source>
</evidence>
<evidence type="ECO:0000256" key="7">
    <source>
        <dbReference type="ARBA" id="ARBA00023010"/>
    </source>
</evidence>
<dbReference type="NCBIfam" id="TIGR01129">
    <property type="entry name" value="secD"/>
    <property type="match status" value="1"/>
</dbReference>
<reference evidence="15 16" key="1">
    <citation type="submission" date="2019-05" db="EMBL/GenBank/DDBJ databases">
        <title>Hymenobacter edaphi sp. nov., isolated from abandoned arsenic-contaminated farmland soil.</title>
        <authorList>
            <person name="Nie L."/>
        </authorList>
    </citation>
    <scope>NUCLEOTIDE SEQUENCE [LARGE SCALE GENOMIC DNA]</scope>
    <source>
        <strain evidence="15 16">1-3-3-8</strain>
    </source>
</reference>
<evidence type="ECO:0000256" key="5">
    <source>
        <dbReference type="ARBA" id="ARBA00022927"/>
    </source>
</evidence>
<dbReference type="Pfam" id="PF21760">
    <property type="entry name" value="SecD_1st"/>
    <property type="match status" value="1"/>
</dbReference>
<sequence>MRNKGIVIALTLIVSALCVYFLYFTFVSRRVQADAVRYATHNGEVNQPQRQHYLDSVWRAPVTSVLGADYTYRDVRASELGLGLDLKGGMHVTLEVSPVEIVRAMAGNSKDAKFNQALRRAQELQKQNPSTSFTALFGQAWREVAPGDRLARIFANTTNRSRNIDAGTTDEKVLRTIDQEVEEAITRAFTILRTRVDKFGVNQPNIQRVKGTGRIQVEMPGVDNPDRIRKLLQSQAKLEFWEVWNIDEIGPFLTQANELVIAQEKAAKNGTATTAAATPGDTTAAAATAAADTTSLAGKLANKTKDAKAAAKDTSAAAQQGQGLFRYLTAVGPGTLGARLRDTARVNKLLASPEVRAALPPNLTFLWSFKPDVIGKEEMLTIYPIRKSRDQQAPIGGEVVTDARQDYDQSGQPEVSMQMNPSGAKKWQKLTGANAGRQVAIVLDDQVQSAPRVNGEIAGGNSSISGSFTIDEAQDLATKLKSGTLPAPTRIVEEAVVGPSLGQEAINQGLYSSLAGLGVIMLFMAFYYGRAGLVADAVLLFNMFLILGVLAQFSTALTLPGIAGMILVIATSVDANVLIFERIREELNHGLSHKDAINKGYSRAFTAIFDTNVTTLIIAIILGFFGTGPVQNFAVTLGIGVFTSFLSAFFVSRLIIEWLIKGKETTRITFSTFLSRNLFQNVNFDIVGKRYLAYALSSSIIVIGFILMFIQGGPNLGVDFRGGRAYVVDFNKEMVASDVREHLHGVFQDAGTEVKTYGSPDRLRITTGYLADDESVTADQKVRAALDRGLQQYAADAPVVQSTSKVGATIADDIKKTSVLSLGLTLLAIFVYVLFRFEKWQYSMAAVVALFHDALFVIACYPIARALGMNLEIDQVFVAAVLTVIGYSMNDTVVIYDRIREYLKENPNLTFAQVVNPALNSTFSRTMITATTILMVVTVLFFFGGETLRSFSFAMIVGMIIGTYSSLFIAAPLILDTSAGKAKGKGSEPGAPTDAAAPKLSTALQ</sequence>
<feature type="domain" description="Protein translocase subunit SecDF P1" evidence="13">
    <location>
        <begin position="186"/>
        <end position="243"/>
    </location>
</feature>
<comment type="subunit">
    <text evidence="10">Forms a complex with SecD. Part of the essential Sec protein translocation apparatus which comprises SecA, SecYEG and auxiliary proteins SecDF. Other proteins may also be involved.</text>
</comment>
<dbReference type="Pfam" id="PF02355">
    <property type="entry name" value="SecD_SecF_C"/>
    <property type="match status" value="2"/>
</dbReference>
<evidence type="ECO:0000256" key="11">
    <source>
        <dbReference type="SAM" id="MobiDB-lite"/>
    </source>
</evidence>
<evidence type="ECO:0000256" key="10">
    <source>
        <dbReference type="HAMAP-Rule" id="MF_01464"/>
    </source>
</evidence>
<feature type="transmembrane region" description="Helical" evidence="9">
    <location>
        <begin position="7"/>
        <end position="26"/>
    </location>
</feature>
<feature type="transmembrane region" description="Helical" evidence="9">
    <location>
        <begin position="951"/>
        <end position="975"/>
    </location>
</feature>
<feature type="transmembrane region" description="Helical" evidence="9">
    <location>
        <begin position="533"/>
        <end position="553"/>
    </location>
</feature>
<keyword evidence="6 9" id="KW-1133">Transmembrane helix</keyword>
<dbReference type="Gene3D" id="3.30.70.3220">
    <property type="match status" value="1"/>
</dbReference>
<dbReference type="GO" id="GO:0043952">
    <property type="term" value="P:protein transport by the Sec complex"/>
    <property type="evidence" value="ECO:0007669"/>
    <property type="project" value="UniProtKB-UniRule"/>
</dbReference>
<dbReference type="GO" id="GO:0065002">
    <property type="term" value="P:intracellular protein transmembrane transport"/>
    <property type="evidence" value="ECO:0007669"/>
    <property type="project" value="UniProtKB-UniRule"/>
</dbReference>
<feature type="transmembrane region" description="Helical" evidence="9">
    <location>
        <begin position="876"/>
        <end position="896"/>
    </location>
</feature>
<keyword evidence="8 9" id="KW-0472">Membrane</keyword>
<comment type="caution">
    <text evidence="9">Lacks conserved residue(s) required for the propagation of feature annotation.</text>
</comment>
<dbReference type="Proteomes" id="UP000305517">
    <property type="component" value="Unassembled WGS sequence"/>
</dbReference>
<name>A0A5R8WME8_9BACT</name>
<comment type="subcellular location">
    <subcellularLocation>
        <location evidence="1 9">Cell membrane</location>
        <topology evidence="1 9">Multi-pass membrane protein</topology>
    </subcellularLocation>
</comment>
<evidence type="ECO:0000259" key="14">
    <source>
        <dbReference type="Pfam" id="PF22599"/>
    </source>
</evidence>
<proteinExistence type="inferred from homology"/>
<feature type="transmembrane region" description="Helical" evidence="9">
    <location>
        <begin position="509"/>
        <end position="528"/>
    </location>
</feature>
<evidence type="ECO:0000256" key="2">
    <source>
        <dbReference type="ARBA" id="ARBA00022448"/>
    </source>
</evidence>
<feature type="transmembrane region" description="Helical" evidence="9">
    <location>
        <begin position="601"/>
        <end position="627"/>
    </location>
</feature>
<feature type="domain" description="SecDF P1 head subdomain" evidence="14">
    <location>
        <begin position="391"/>
        <end position="487"/>
    </location>
</feature>
<dbReference type="InterPro" id="IPR055344">
    <property type="entry name" value="SecD_SecF_C_bact"/>
</dbReference>
<comment type="similarity">
    <text evidence="10">Belongs to the SecD/SecF family. SecF subfamily.</text>
</comment>
<organism evidence="15 16">
    <name type="scientific">Hymenobacter jeollabukensis</name>
    <dbReference type="NCBI Taxonomy" id="2025313"/>
    <lineage>
        <taxon>Bacteria</taxon>
        <taxon>Pseudomonadati</taxon>
        <taxon>Bacteroidota</taxon>
        <taxon>Cytophagia</taxon>
        <taxon>Cytophagales</taxon>
        <taxon>Hymenobacteraceae</taxon>
        <taxon>Hymenobacter</taxon>
    </lineage>
</organism>
<dbReference type="Pfam" id="PF07549">
    <property type="entry name" value="Sec_GG"/>
    <property type="match status" value="2"/>
</dbReference>
<feature type="transmembrane region" description="Helical" evidence="9">
    <location>
        <begin position="842"/>
        <end position="864"/>
    </location>
</feature>
<feature type="region of interest" description="Disordered" evidence="11">
    <location>
        <begin position="984"/>
        <end position="1005"/>
    </location>
</feature>
<dbReference type="HAMAP" id="MF_01464_B">
    <property type="entry name" value="SecF_B"/>
    <property type="match status" value="1"/>
</dbReference>
<keyword evidence="7 9" id="KW-0811">Translocation</keyword>
<feature type="transmembrane region" description="Helical" evidence="9">
    <location>
        <begin position="633"/>
        <end position="656"/>
    </location>
</feature>
<dbReference type="NCBIfam" id="TIGR00916">
    <property type="entry name" value="2A0604s01"/>
    <property type="match status" value="1"/>
</dbReference>
<dbReference type="EMBL" id="VAJM01000009">
    <property type="protein sequence ID" value="TLM90596.1"/>
    <property type="molecule type" value="Genomic_DNA"/>
</dbReference>
<dbReference type="HAMAP" id="MF_01463_B">
    <property type="entry name" value="SecD_B"/>
    <property type="match status" value="1"/>
</dbReference>
<feature type="domain" description="Protein export membrane protein SecD/SecF C-terminal" evidence="12">
    <location>
        <begin position="490"/>
        <end position="660"/>
    </location>
</feature>
<dbReference type="PRINTS" id="PR01755">
    <property type="entry name" value="SECFTRNLCASE"/>
</dbReference>
<evidence type="ECO:0000256" key="4">
    <source>
        <dbReference type="ARBA" id="ARBA00022692"/>
    </source>
</evidence>
<dbReference type="PANTHER" id="PTHR30081:SF1">
    <property type="entry name" value="PROTEIN TRANSLOCASE SUBUNIT SECD"/>
    <property type="match status" value="1"/>
</dbReference>
<evidence type="ECO:0000256" key="9">
    <source>
        <dbReference type="HAMAP-Rule" id="MF_01463"/>
    </source>
</evidence>
<evidence type="ECO:0000259" key="12">
    <source>
        <dbReference type="Pfam" id="PF02355"/>
    </source>
</evidence>
<comment type="subunit">
    <text evidence="9">Forms a complex with SecF. Part of the essential Sec protein translocation apparatus which comprises SecA, SecYEG and auxiliary proteins SecDF. Other proteins may also be involved.</text>
</comment>
<dbReference type="NCBIfam" id="TIGR00966">
    <property type="entry name" value="transloc_SecF"/>
    <property type="match status" value="1"/>
</dbReference>
<dbReference type="InterPro" id="IPR022646">
    <property type="entry name" value="SecD/SecF_CS"/>
</dbReference>
<evidence type="ECO:0000259" key="13">
    <source>
        <dbReference type="Pfam" id="PF21760"/>
    </source>
</evidence>
<dbReference type="Gene3D" id="3.30.1360.200">
    <property type="match status" value="1"/>
</dbReference>
<keyword evidence="2 9" id="KW-0813">Transport</keyword>
<dbReference type="InterPro" id="IPR005665">
    <property type="entry name" value="SecF_bac"/>
</dbReference>
<keyword evidence="16" id="KW-1185">Reference proteome</keyword>
<dbReference type="GO" id="GO:0005886">
    <property type="term" value="C:plasma membrane"/>
    <property type="evidence" value="ECO:0007669"/>
    <property type="project" value="UniProtKB-SubCell"/>
</dbReference>
<evidence type="ECO:0000256" key="6">
    <source>
        <dbReference type="ARBA" id="ARBA00022989"/>
    </source>
</evidence>
<dbReference type="Gene3D" id="1.20.1640.10">
    <property type="entry name" value="Multidrug efflux transporter AcrB transmembrane domain"/>
    <property type="match status" value="2"/>
</dbReference>
<comment type="function">
    <text evidence="9">Part of the Sec protein translocase complex. Interacts with the SecYEG preprotein conducting channel. SecDF uses the proton motive force (PMF) to complete protein translocation after the ATP-dependent function of SecA.</text>
</comment>
<dbReference type="RefSeq" id="WP_138079860.1">
    <property type="nucleotide sequence ID" value="NZ_VAJM01000009.1"/>
</dbReference>
<keyword evidence="4 9" id="KW-0812">Transmembrane</keyword>
<protein>
    <recommendedName>
        <fullName evidence="9 10">Multifunctional fusion protein</fullName>
    </recommendedName>
    <domain>
        <recommendedName>
            <fullName evidence="9">Protein translocase subunit SecD</fullName>
        </recommendedName>
    </domain>
    <domain>
        <recommendedName>
            <fullName evidence="10">Protein-export membrane protein SecF</fullName>
        </recommendedName>
    </domain>
</protein>
<evidence type="ECO:0000313" key="16">
    <source>
        <dbReference type="Proteomes" id="UP000305517"/>
    </source>
</evidence>
<dbReference type="GO" id="GO:0006605">
    <property type="term" value="P:protein targeting"/>
    <property type="evidence" value="ECO:0007669"/>
    <property type="project" value="UniProtKB-UniRule"/>
</dbReference>
<feature type="transmembrane region" description="Helical" evidence="9">
    <location>
        <begin position="691"/>
        <end position="710"/>
    </location>
</feature>
<dbReference type="GO" id="GO:0015450">
    <property type="term" value="F:protein-transporting ATPase activity"/>
    <property type="evidence" value="ECO:0007669"/>
    <property type="project" value="InterPro"/>
</dbReference>
<dbReference type="InterPro" id="IPR022813">
    <property type="entry name" value="SecD/SecF_arch_bac"/>
</dbReference>
<dbReference type="OrthoDB" id="9805019at2"/>
<dbReference type="SUPFAM" id="SSF82866">
    <property type="entry name" value="Multidrug efflux transporter AcrB transmembrane domain"/>
    <property type="match status" value="2"/>
</dbReference>
<dbReference type="InterPro" id="IPR005791">
    <property type="entry name" value="SecD"/>
</dbReference>
<feature type="domain" description="Protein export membrane protein SecD/SecF C-terminal" evidence="12">
    <location>
        <begin position="798"/>
        <end position="977"/>
    </location>
</feature>
<evidence type="ECO:0000256" key="3">
    <source>
        <dbReference type="ARBA" id="ARBA00022475"/>
    </source>
</evidence>
<dbReference type="PANTHER" id="PTHR30081">
    <property type="entry name" value="PROTEIN-EXPORT MEMBRANE PROTEIN SEC"/>
    <property type="match status" value="1"/>
</dbReference>
<dbReference type="InterPro" id="IPR048634">
    <property type="entry name" value="SecD_SecF_C"/>
</dbReference>
<feature type="transmembrane region" description="Helical" evidence="9">
    <location>
        <begin position="927"/>
        <end position="945"/>
    </location>
</feature>